<evidence type="ECO:0000313" key="8">
    <source>
        <dbReference type="Proteomes" id="UP000177583"/>
    </source>
</evidence>
<feature type="domain" description="MPN" evidence="6">
    <location>
        <begin position="338"/>
        <end position="460"/>
    </location>
</feature>
<name>A0A1F6H2L5_9PROT</name>
<dbReference type="AlphaFoldDB" id="A0A1F6H2L5"/>
<dbReference type="PANTHER" id="PTHR30471:SF3">
    <property type="entry name" value="UPF0758 PROTEIN YEES-RELATED"/>
    <property type="match status" value="1"/>
</dbReference>
<proteinExistence type="predicted"/>
<evidence type="ECO:0000313" key="7">
    <source>
        <dbReference type="EMBL" id="OGH04605.1"/>
    </source>
</evidence>
<dbReference type="InterPro" id="IPR020891">
    <property type="entry name" value="UPF0758_CS"/>
</dbReference>
<dbReference type="InterPro" id="IPR037518">
    <property type="entry name" value="MPN"/>
</dbReference>
<dbReference type="InterPro" id="IPR025657">
    <property type="entry name" value="RadC_JAB"/>
</dbReference>
<evidence type="ECO:0000256" key="3">
    <source>
        <dbReference type="ARBA" id="ARBA00022801"/>
    </source>
</evidence>
<reference evidence="7 8" key="1">
    <citation type="journal article" date="2016" name="Nat. Commun.">
        <title>Thousands of microbial genomes shed light on interconnected biogeochemical processes in an aquifer system.</title>
        <authorList>
            <person name="Anantharaman K."/>
            <person name="Brown C.T."/>
            <person name="Hug L.A."/>
            <person name="Sharon I."/>
            <person name="Castelle C.J."/>
            <person name="Probst A.J."/>
            <person name="Thomas B.C."/>
            <person name="Singh A."/>
            <person name="Wilkins M.J."/>
            <person name="Karaoz U."/>
            <person name="Brodie E.L."/>
            <person name="Williams K.H."/>
            <person name="Hubbard S.S."/>
            <person name="Banfield J.F."/>
        </authorList>
    </citation>
    <scope>NUCLEOTIDE SEQUENCE [LARGE SCALE GENOMIC DNA]</scope>
</reference>
<gene>
    <name evidence="7" type="ORF">A2557_06325</name>
</gene>
<evidence type="ECO:0000256" key="4">
    <source>
        <dbReference type="ARBA" id="ARBA00022833"/>
    </source>
</evidence>
<protein>
    <recommendedName>
        <fullName evidence="6">MPN domain-containing protein</fullName>
    </recommendedName>
</protein>
<evidence type="ECO:0000256" key="5">
    <source>
        <dbReference type="ARBA" id="ARBA00023049"/>
    </source>
</evidence>
<dbReference type="CDD" id="cd08071">
    <property type="entry name" value="MPN_DUF2466"/>
    <property type="match status" value="1"/>
</dbReference>
<dbReference type="GO" id="GO:0008237">
    <property type="term" value="F:metallopeptidase activity"/>
    <property type="evidence" value="ECO:0007669"/>
    <property type="project" value="UniProtKB-KW"/>
</dbReference>
<evidence type="ECO:0000259" key="6">
    <source>
        <dbReference type="PROSITE" id="PS50249"/>
    </source>
</evidence>
<dbReference type="PROSITE" id="PS50249">
    <property type="entry name" value="MPN"/>
    <property type="match status" value="1"/>
</dbReference>
<keyword evidence="5" id="KW-0482">Metalloprotease</keyword>
<dbReference type="InterPro" id="IPR001405">
    <property type="entry name" value="UPF0758"/>
</dbReference>
<dbReference type="PANTHER" id="PTHR30471">
    <property type="entry name" value="DNA REPAIR PROTEIN RADC"/>
    <property type="match status" value="1"/>
</dbReference>
<dbReference type="GO" id="GO:0006508">
    <property type="term" value="P:proteolysis"/>
    <property type="evidence" value="ECO:0007669"/>
    <property type="project" value="UniProtKB-KW"/>
</dbReference>
<dbReference type="GO" id="GO:0046872">
    <property type="term" value="F:metal ion binding"/>
    <property type="evidence" value="ECO:0007669"/>
    <property type="project" value="UniProtKB-KW"/>
</dbReference>
<keyword evidence="2" id="KW-0479">Metal-binding</keyword>
<evidence type="ECO:0000256" key="2">
    <source>
        <dbReference type="ARBA" id="ARBA00022723"/>
    </source>
</evidence>
<dbReference type="Proteomes" id="UP000177583">
    <property type="component" value="Unassembled WGS sequence"/>
</dbReference>
<comment type="caution">
    <text evidence="7">The sequence shown here is derived from an EMBL/GenBank/DDBJ whole genome shotgun (WGS) entry which is preliminary data.</text>
</comment>
<organism evidence="7 8">
    <name type="scientific">Candidatus Lambdaproteobacteria bacterium RIFOXYD2_FULL_56_26</name>
    <dbReference type="NCBI Taxonomy" id="1817773"/>
    <lineage>
        <taxon>Bacteria</taxon>
        <taxon>Pseudomonadati</taxon>
        <taxon>Pseudomonadota</taxon>
        <taxon>Candidatus Lambdaproteobacteria</taxon>
    </lineage>
</organism>
<keyword evidence="3" id="KW-0378">Hydrolase</keyword>
<evidence type="ECO:0000256" key="1">
    <source>
        <dbReference type="ARBA" id="ARBA00022670"/>
    </source>
</evidence>
<dbReference type="Pfam" id="PF04002">
    <property type="entry name" value="RadC"/>
    <property type="match status" value="1"/>
</dbReference>
<accession>A0A1F6H2L5</accession>
<sequence>MFESFVGEIEAWVQKQGFGPKVSVLLGPLPPRLNLEGKFFWTQALTLCLPQEAPGLFQRTGQPLKPLVERLAGLGEFTPQARIRELIEASPLAFLEEEAKTALTSSLFALLGRLQAWHQGGLVAEVEQDPKGFLLSLAGLLDPATSGDLWGLGRFLAQLGLPYPHSPAAAQAFGRYSGTQELGYLDWLALVLSGKTWEQACLLDRSLDLIFGPGHPLALPRLCAEAPLCPSCFLGSNCKFFADQYHPQRRLVLENQLRLGRSAELKSRELFLYLAGEKWQNRPLQNQWIEAFLAGQVANELLVNAKTAEDQEFLLFTKALEEVGLRLAQATHSTAGKPIQSSKDIFEHYRFRLGREKQESFHIAILDNKYRQISLLMVSKGILDQTLVHPREVFAPAIQLHAAAILLIHNHPSGDVEPSKQDLAITKRLCEAGKLIGIQVLDHVILSENRYFSFADENLLPT</sequence>
<dbReference type="PROSITE" id="PS01302">
    <property type="entry name" value="UPF0758"/>
    <property type="match status" value="1"/>
</dbReference>
<dbReference type="EMBL" id="MFNF01000001">
    <property type="protein sequence ID" value="OGH04605.1"/>
    <property type="molecule type" value="Genomic_DNA"/>
</dbReference>
<dbReference type="Gene3D" id="3.40.140.10">
    <property type="entry name" value="Cytidine Deaminase, domain 2"/>
    <property type="match status" value="1"/>
</dbReference>
<keyword evidence="4" id="KW-0862">Zinc</keyword>
<keyword evidence="1" id="KW-0645">Protease</keyword>